<dbReference type="AlphaFoldDB" id="X0Y727"/>
<evidence type="ECO:0000256" key="4">
    <source>
        <dbReference type="ARBA" id="ARBA00022825"/>
    </source>
</evidence>
<dbReference type="GO" id="GO:0005615">
    <property type="term" value="C:extracellular space"/>
    <property type="evidence" value="ECO:0007669"/>
    <property type="project" value="TreeGrafter"/>
</dbReference>
<feature type="domain" description="Peptidase S8/S53" evidence="5">
    <location>
        <begin position="4"/>
        <end position="74"/>
    </location>
</feature>
<dbReference type="PROSITE" id="PS51892">
    <property type="entry name" value="SUBTILASE"/>
    <property type="match status" value="1"/>
</dbReference>
<organism evidence="6">
    <name type="scientific">marine sediment metagenome</name>
    <dbReference type="NCBI Taxonomy" id="412755"/>
    <lineage>
        <taxon>unclassified sequences</taxon>
        <taxon>metagenomes</taxon>
        <taxon>ecological metagenomes</taxon>
    </lineage>
</organism>
<dbReference type="InterPro" id="IPR036852">
    <property type="entry name" value="Peptidase_S8/S53_dom_sf"/>
</dbReference>
<protein>
    <recommendedName>
        <fullName evidence="5">Peptidase S8/S53 domain-containing protein</fullName>
    </recommendedName>
</protein>
<dbReference type="InterPro" id="IPR023828">
    <property type="entry name" value="Peptidase_S8_Ser-AS"/>
</dbReference>
<keyword evidence="4" id="KW-0720">Serine protease</keyword>
<dbReference type="InterPro" id="IPR050131">
    <property type="entry name" value="Peptidase_S8_subtilisin-like"/>
</dbReference>
<evidence type="ECO:0000256" key="1">
    <source>
        <dbReference type="ARBA" id="ARBA00011073"/>
    </source>
</evidence>
<reference evidence="6" key="1">
    <citation type="journal article" date="2014" name="Front. Microbiol.">
        <title>High frequency of phylogenetically diverse reductive dehalogenase-homologous genes in deep subseafloor sedimentary metagenomes.</title>
        <authorList>
            <person name="Kawai M."/>
            <person name="Futagami T."/>
            <person name="Toyoda A."/>
            <person name="Takaki Y."/>
            <person name="Nishi S."/>
            <person name="Hori S."/>
            <person name="Arai W."/>
            <person name="Tsubouchi T."/>
            <person name="Morono Y."/>
            <person name="Uchiyama I."/>
            <person name="Ito T."/>
            <person name="Fujiyama A."/>
            <person name="Inagaki F."/>
            <person name="Takami H."/>
        </authorList>
    </citation>
    <scope>NUCLEOTIDE SEQUENCE</scope>
    <source>
        <strain evidence="6">Expedition CK06-06</strain>
    </source>
</reference>
<dbReference type="GO" id="GO:0006508">
    <property type="term" value="P:proteolysis"/>
    <property type="evidence" value="ECO:0007669"/>
    <property type="project" value="UniProtKB-KW"/>
</dbReference>
<name>X0Y727_9ZZZZ</name>
<dbReference type="SUPFAM" id="SSF52743">
    <property type="entry name" value="Subtilisin-like"/>
    <property type="match status" value="1"/>
</dbReference>
<keyword evidence="2" id="KW-0645">Protease</keyword>
<sequence>DKGAYFSNDGPGLDLWAPGVAVRSAKPGGGSATKDGTSMAAPHVAGAAALYLQRHPGSTPKAVEAGLVAAATPNKLGSISSDSPNLLLYVRED</sequence>
<dbReference type="PANTHER" id="PTHR43806:SF11">
    <property type="entry name" value="CEREVISIN-RELATED"/>
    <property type="match status" value="1"/>
</dbReference>
<dbReference type="GO" id="GO:0004252">
    <property type="term" value="F:serine-type endopeptidase activity"/>
    <property type="evidence" value="ECO:0007669"/>
    <property type="project" value="InterPro"/>
</dbReference>
<comment type="caution">
    <text evidence="6">The sequence shown here is derived from an EMBL/GenBank/DDBJ whole genome shotgun (WGS) entry which is preliminary data.</text>
</comment>
<dbReference type="PROSITE" id="PS00138">
    <property type="entry name" value="SUBTILASE_SER"/>
    <property type="match status" value="1"/>
</dbReference>
<comment type="similarity">
    <text evidence="1">Belongs to the peptidase S8 family.</text>
</comment>
<evidence type="ECO:0000259" key="5">
    <source>
        <dbReference type="Pfam" id="PF00082"/>
    </source>
</evidence>
<dbReference type="InterPro" id="IPR000209">
    <property type="entry name" value="Peptidase_S8/S53_dom"/>
</dbReference>
<evidence type="ECO:0000256" key="3">
    <source>
        <dbReference type="ARBA" id="ARBA00022801"/>
    </source>
</evidence>
<evidence type="ECO:0000256" key="2">
    <source>
        <dbReference type="ARBA" id="ARBA00022670"/>
    </source>
</evidence>
<dbReference type="PANTHER" id="PTHR43806">
    <property type="entry name" value="PEPTIDASE S8"/>
    <property type="match status" value="1"/>
</dbReference>
<dbReference type="Pfam" id="PF00082">
    <property type="entry name" value="Peptidase_S8"/>
    <property type="match status" value="1"/>
</dbReference>
<proteinExistence type="inferred from homology"/>
<dbReference type="Gene3D" id="3.40.50.200">
    <property type="entry name" value="Peptidase S8/S53 domain"/>
    <property type="match status" value="1"/>
</dbReference>
<accession>X0Y727</accession>
<feature type="non-terminal residue" evidence="6">
    <location>
        <position position="1"/>
    </location>
</feature>
<dbReference type="EMBL" id="BARS01046764">
    <property type="protein sequence ID" value="GAG32696.1"/>
    <property type="molecule type" value="Genomic_DNA"/>
</dbReference>
<keyword evidence="3" id="KW-0378">Hydrolase</keyword>
<gene>
    <name evidence="6" type="ORF">S01H1_70333</name>
</gene>
<evidence type="ECO:0000313" key="6">
    <source>
        <dbReference type="EMBL" id="GAG32696.1"/>
    </source>
</evidence>